<dbReference type="VEuPathDB" id="VectorBase:GBRI005714"/>
<evidence type="ECO:0000256" key="1">
    <source>
        <dbReference type="SAM" id="Phobius"/>
    </source>
</evidence>
<dbReference type="AlphaFoldDB" id="A0A1A9W477"/>
<protein>
    <submittedName>
        <fullName evidence="2">Uncharacterized protein</fullName>
    </submittedName>
</protein>
<keyword evidence="3" id="KW-1185">Reference proteome</keyword>
<keyword evidence="1" id="KW-0472">Membrane</keyword>
<proteinExistence type="predicted"/>
<organism evidence="2 3">
    <name type="scientific">Glossina brevipalpis</name>
    <dbReference type="NCBI Taxonomy" id="37001"/>
    <lineage>
        <taxon>Eukaryota</taxon>
        <taxon>Metazoa</taxon>
        <taxon>Ecdysozoa</taxon>
        <taxon>Arthropoda</taxon>
        <taxon>Hexapoda</taxon>
        <taxon>Insecta</taxon>
        <taxon>Pterygota</taxon>
        <taxon>Neoptera</taxon>
        <taxon>Endopterygota</taxon>
        <taxon>Diptera</taxon>
        <taxon>Brachycera</taxon>
        <taxon>Muscomorpha</taxon>
        <taxon>Hippoboscoidea</taxon>
        <taxon>Glossinidae</taxon>
        <taxon>Glossina</taxon>
    </lineage>
</organism>
<feature type="transmembrane region" description="Helical" evidence="1">
    <location>
        <begin position="48"/>
        <end position="69"/>
    </location>
</feature>
<reference evidence="3" key="1">
    <citation type="submission" date="2014-03" db="EMBL/GenBank/DDBJ databases">
        <authorList>
            <person name="Aksoy S."/>
            <person name="Warren W."/>
            <person name="Wilson R.K."/>
        </authorList>
    </citation>
    <scope>NUCLEOTIDE SEQUENCE [LARGE SCALE GENOMIC DNA]</scope>
    <source>
        <strain evidence="3">IAEA</strain>
    </source>
</reference>
<evidence type="ECO:0000313" key="3">
    <source>
        <dbReference type="Proteomes" id="UP000091820"/>
    </source>
</evidence>
<keyword evidence="1" id="KW-1133">Transmembrane helix</keyword>
<sequence length="110" mass="12763">MLRLKKASTAEKELKIFLILCNEKFTKLLFPEPLLMLLFFFERVPSIWILYPVSFGVLVVYCGLLPRVWSFNKHLSSWKRGFDLRTSPPLFFGLNMVIAVAASCCRFANK</sequence>
<dbReference type="Proteomes" id="UP000091820">
    <property type="component" value="Unassembled WGS sequence"/>
</dbReference>
<name>A0A1A9W477_9MUSC</name>
<accession>A0A1A9W477</accession>
<reference evidence="2" key="2">
    <citation type="submission" date="2020-05" db="UniProtKB">
        <authorList>
            <consortium name="EnsemblMetazoa"/>
        </authorList>
    </citation>
    <scope>IDENTIFICATION</scope>
    <source>
        <strain evidence="2">IAEA</strain>
    </source>
</reference>
<dbReference type="EnsemblMetazoa" id="GBRI005714-RA">
    <property type="protein sequence ID" value="GBRI005714-PA"/>
    <property type="gene ID" value="GBRI005714"/>
</dbReference>
<keyword evidence="1" id="KW-0812">Transmembrane</keyword>
<feature type="transmembrane region" description="Helical" evidence="1">
    <location>
        <begin position="89"/>
        <end position="108"/>
    </location>
</feature>
<evidence type="ECO:0000313" key="2">
    <source>
        <dbReference type="EnsemblMetazoa" id="GBRI005714-PA"/>
    </source>
</evidence>